<organism evidence="10 11">
    <name type="scientific">Actinobacillus minor NM305</name>
    <dbReference type="NCBI Taxonomy" id="637911"/>
    <lineage>
        <taxon>Bacteria</taxon>
        <taxon>Pseudomonadati</taxon>
        <taxon>Pseudomonadota</taxon>
        <taxon>Gammaproteobacteria</taxon>
        <taxon>Pasteurellales</taxon>
        <taxon>Pasteurellaceae</taxon>
        <taxon>Actinobacillus</taxon>
    </lineage>
</organism>
<comment type="similarity">
    <text evidence="1">Belongs to the peptidase C40 family.</text>
</comment>
<evidence type="ECO:0000256" key="2">
    <source>
        <dbReference type="ARBA" id="ARBA00022670"/>
    </source>
</evidence>
<name>C5S034_9PAST</name>
<evidence type="ECO:0000256" key="4">
    <source>
        <dbReference type="ARBA" id="ARBA00022801"/>
    </source>
</evidence>
<evidence type="ECO:0000256" key="3">
    <source>
        <dbReference type="ARBA" id="ARBA00022723"/>
    </source>
</evidence>
<dbReference type="Proteomes" id="UP000005532">
    <property type="component" value="Unassembled WGS sequence"/>
</dbReference>
<comment type="caution">
    <text evidence="10">The sequence shown here is derived from an EMBL/GenBank/DDBJ whole genome shotgun (WGS) entry which is preliminary data.</text>
</comment>
<evidence type="ECO:0000256" key="1">
    <source>
        <dbReference type="ARBA" id="ARBA00007074"/>
    </source>
</evidence>
<dbReference type="eggNOG" id="COG1310">
    <property type="taxonomic scope" value="Bacteria"/>
</dbReference>
<dbReference type="InterPro" id="IPR000064">
    <property type="entry name" value="NLP_P60_dom"/>
</dbReference>
<protein>
    <submittedName>
        <fullName evidence="10">Predicted tail assembly protein</fullName>
    </submittedName>
</protein>
<proteinExistence type="inferred from homology"/>
<dbReference type="SUPFAM" id="SSF54001">
    <property type="entry name" value="Cysteine proteinases"/>
    <property type="match status" value="1"/>
</dbReference>
<dbReference type="Gene3D" id="3.40.140.10">
    <property type="entry name" value="Cytidine Deaminase, domain 2"/>
    <property type="match status" value="1"/>
</dbReference>
<dbReference type="CDD" id="cd08073">
    <property type="entry name" value="MPN_NLPC_P60"/>
    <property type="match status" value="1"/>
</dbReference>
<keyword evidence="5" id="KW-0788">Thiol protease</keyword>
<evidence type="ECO:0000256" key="7">
    <source>
        <dbReference type="ARBA" id="ARBA00023049"/>
    </source>
</evidence>
<evidence type="ECO:0000313" key="11">
    <source>
        <dbReference type="Proteomes" id="UP000005532"/>
    </source>
</evidence>
<dbReference type="EMBL" id="ACQL01000065">
    <property type="protein sequence ID" value="EER47772.1"/>
    <property type="molecule type" value="Genomic_DNA"/>
</dbReference>
<sequence>MCGFLLRDYMDGKPFFYPCQNVAGDPKNYFEIAPEAQIEAEKLGWIEAIVHSHPNGEPTLSLADRQMMSQSDSDWILVCDGKLHLFPKIQPLVGREFVHGETDCYTLFRDFYFLAGADLPQFARKDDWWKNGQDLYLANMEANGFKRLNSEETLQIGDVILMQVGADVANHAAIYLGDQTVLHHSPQRLSKRDLYDGYWLKHTHSIWRYMEAEKLDFRLPMKTL</sequence>
<dbReference type="GO" id="GO:0008270">
    <property type="term" value="F:zinc ion binding"/>
    <property type="evidence" value="ECO:0007669"/>
    <property type="project" value="TreeGrafter"/>
</dbReference>
<evidence type="ECO:0000256" key="5">
    <source>
        <dbReference type="ARBA" id="ARBA00022807"/>
    </source>
</evidence>
<keyword evidence="6" id="KW-0862">Zinc</keyword>
<dbReference type="InterPro" id="IPR037518">
    <property type="entry name" value="MPN"/>
</dbReference>
<dbReference type="SUPFAM" id="SSF102712">
    <property type="entry name" value="JAB1/MPN domain"/>
    <property type="match status" value="1"/>
</dbReference>
<accession>C5S034</accession>
<dbReference type="Pfam" id="PF00877">
    <property type="entry name" value="NLPC_P60"/>
    <property type="match status" value="1"/>
</dbReference>
<dbReference type="eggNOG" id="COG0791">
    <property type="taxonomic scope" value="Bacteria"/>
</dbReference>
<feature type="domain" description="MPN" evidence="8">
    <location>
        <begin position="1"/>
        <end position="105"/>
    </location>
</feature>
<dbReference type="GO" id="GO:0008235">
    <property type="term" value="F:metalloexopeptidase activity"/>
    <property type="evidence" value="ECO:0007669"/>
    <property type="project" value="TreeGrafter"/>
</dbReference>
<keyword evidence="2" id="KW-0645">Protease</keyword>
<reference evidence="10 11" key="1">
    <citation type="journal article" date="2010" name="Vet. Microbiol.">
        <title>Production of haemolysins by strains of the Actinobacillus minor/porcitonsillarum complex.</title>
        <authorList>
            <person name="Arya G."/>
            <person name="Niven D.F."/>
        </authorList>
    </citation>
    <scope>NUCLEOTIDE SEQUENCE [LARGE SCALE GENOMIC DNA]</scope>
    <source>
        <strain evidence="10 11">NM305</strain>
    </source>
</reference>
<dbReference type="PROSITE" id="PS51935">
    <property type="entry name" value="NLPC_P60"/>
    <property type="match status" value="1"/>
</dbReference>
<evidence type="ECO:0000259" key="8">
    <source>
        <dbReference type="PROSITE" id="PS50249"/>
    </source>
</evidence>
<dbReference type="RefSeq" id="WP_005822939.1">
    <property type="nucleotide sequence ID" value="NZ_ACQL01000065.1"/>
</dbReference>
<dbReference type="PANTHER" id="PTHR34858">
    <property type="entry name" value="CYSO-CYSTEINE PEPTIDASE"/>
    <property type="match status" value="1"/>
</dbReference>
<dbReference type="GO" id="GO:0006508">
    <property type="term" value="P:proteolysis"/>
    <property type="evidence" value="ECO:0007669"/>
    <property type="project" value="UniProtKB-KW"/>
</dbReference>
<evidence type="ECO:0000256" key="6">
    <source>
        <dbReference type="ARBA" id="ARBA00022833"/>
    </source>
</evidence>
<keyword evidence="4" id="KW-0378">Hydrolase</keyword>
<dbReference type="GO" id="GO:0008234">
    <property type="term" value="F:cysteine-type peptidase activity"/>
    <property type="evidence" value="ECO:0007669"/>
    <property type="project" value="UniProtKB-KW"/>
</dbReference>
<gene>
    <name evidence="10" type="ORF">AM305_06286</name>
</gene>
<keyword evidence="7" id="KW-0482">Metalloprotease</keyword>
<dbReference type="InterPro" id="IPR051929">
    <property type="entry name" value="VirAsm_ModProt"/>
</dbReference>
<feature type="domain" description="NlpC/P60" evidence="9">
    <location>
        <begin position="71"/>
        <end position="210"/>
    </location>
</feature>
<dbReference type="Gene3D" id="3.90.1720.10">
    <property type="entry name" value="endopeptidase domain like (from Nostoc punctiforme)"/>
    <property type="match status" value="1"/>
</dbReference>
<dbReference type="InterPro" id="IPR038765">
    <property type="entry name" value="Papain-like_cys_pep_sf"/>
</dbReference>
<dbReference type="PROSITE" id="PS50249">
    <property type="entry name" value="MPN"/>
    <property type="match status" value="1"/>
</dbReference>
<evidence type="ECO:0000313" key="10">
    <source>
        <dbReference type="EMBL" id="EER47772.1"/>
    </source>
</evidence>
<evidence type="ECO:0000259" key="9">
    <source>
        <dbReference type="PROSITE" id="PS51935"/>
    </source>
</evidence>
<dbReference type="AlphaFoldDB" id="C5S034"/>
<dbReference type="PANTHER" id="PTHR34858:SF1">
    <property type="entry name" value="CYSO-CYSTEINE PEPTIDASE"/>
    <property type="match status" value="1"/>
</dbReference>
<keyword evidence="3" id="KW-0479">Metal-binding</keyword>